<keyword evidence="2" id="KW-1185">Reference proteome</keyword>
<protein>
    <submittedName>
        <fullName evidence="1">Uncharacterized protein</fullName>
    </submittedName>
</protein>
<dbReference type="RefSeq" id="XP_024348678.1">
    <property type="nucleotide sequence ID" value="XM_024496896.1"/>
</dbReference>
<comment type="caution">
    <text evidence="1">The sequence shown here is derived from an EMBL/GenBank/DDBJ whole genome shotgun (WGS) entry which is preliminary data.</text>
</comment>
<organism evidence="1 2">
    <name type="scientific">Echinococcus granulosus</name>
    <name type="common">Hydatid tapeworm</name>
    <dbReference type="NCBI Taxonomy" id="6210"/>
    <lineage>
        <taxon>Eukaryota</taxon>
        <taxon>Metazoa</taxon>
        <taxon>Spiralia</taxon>
        <taxon>Lophotrochozoa</taxon>
        <taxon>Platyhelminthes</taxon>
        <taxon>Cestoda</taxon>
        <taxon>Eucestoda</taxon>
        <taxon>Cyclophyllidea</taxon>
        <taxon>Taeniidae</taxon>
        <taxon>Echinococcus</taxon>
        <taxon>Echinococcus granulosus group</taxon>
    </lineage>
</organism>
<gene>
    <name evidence="1" type="ORF">EGR_07647</name>
</gene>
<dbReference type="CTD" id="36343362"/>
<dbReference type="AlphaFoldDB" id="W6UHD3"/>
<sequence length="310" mass="36325">MELFFCVLLMEVKQLIYMHTFFLSVKLNCSTSYTFIKLNSFFNLNKEIKTQCLLSLLSFCVYCNEVVQPTGLPVSRVKKIPDTKFGVSEQSDQGNHLSFTQYTNAKGKTLHYKRCTSFLNRLFKRMRKKLTTGTSTSPLMSFFCRSTDSQAFSRNLLVKKVSVMHWQVKFPTKTKQLNFCLLRLASKAVIPFKQRWGALNNEPSKKVVSHKYYRYWAKKAFDNCPANASQFYEKMYIMINNCAEIKRTIWDALRRLRKKKKTKPPYLKGKFGEDKLIKDGNKKSTKFYKITHKFGKNLCFLIFALVEYPT</sequence>
<dbReference type="Proteomes" id="UP000019149">
    <property type="component" value="Unassembled WGS sequence"/>
</dbReference>
<evidence type="ECO:0000313" key="2">
    <source>
        <dbReference type="Proteomes" id="UP000019149"/>
    </source>
</evidence>
<proteinExistence type="predicted"/>
<dbReference type="EMBL" id="APAU02000083">
    <property type="protein sequence ID" value="EUB57482.1"/>
    <property type="molecule type" value="Genomic_DNA"/>
</dbReference>
<name>W6UHD3_ECHGR</name>
<dbReference type="KEGG" id="egl:EGR_07647"/>
<dbReference type="GeneID" id="36343362"/>
<reference evidence="1 2" key="1">
    <citation type="journal article" date="2013" name="Nat. Genet.">
        <title>The genome of the hydatid tapeworm Echinococcus granulosus.</title>
        <authorList>
            <person name="Zheng H."/>
            <person name="Zhang W."/>
            <person name="Zhang L."/>
            <person name="Zhang Z."/>
            <person name="Li J."/>
            <person name="Lu G."/>
            <person name="Zhu Y."/>
            <person name="Wang Y."/>
            <person name="Huang Y."/>
            <person name="Liu J."/>
            <person name="Kang H."/>
            <person name="Chen J."/>
            <person name="Wang L."/>
            <person name="Chen A."/>
            <person name="Yu S."/>
            <person name="Gao Z."/>
            <person name="Jin L."/>
            <person name="Gu W."/>
            <person name="Wang Z."/>
            <person name="Zhao L."/>
            <person name="Shi B."/>
            <person name="Wen H."/>
            <person name="Lin R."/>
            <person name="Jones M.K."/>
            <person name="Brejova B."/>
            <person name="Vinar T."/>
            <person name="Zhao G."/>
            <person name="McManus D.P."/>
            <person name="Chen Z."/>
            <person name="Zhou Y."/>
            <person name="Wang S."/>
        </authorList>
    </citation>
    <scope>NUCLEOTIDE SEQUENCE [LARGE SCALE GENOMIC DNA]</scope>
</reference>
<evidence type="ECO:0000313" key="1">
    <source>
        <dbReference type="EMBL" id="EUB57482.1"/>
    </source>
</evidence>
<accession>W6UHD3</accession>